<sequence length="288" mass="32168">MVLRQAFKESHDDKPKVTGSKIWLTGWIIGATNAWRLLQIVLRESCFSRYSSEPLGQTVNFGTANFPSFISLDPKLSRVLADLEYLVGEAMFRANVTLALARSSEPHNLLADTSRFIGSYDYVAGMRYLDSARGLSFHNQDSDPKVAVFQTIGFAYHSLPPPEAYALLCRLLQCSHTGRTTEPRTGTLRPFTEQSPQQSRWSNPTSEATLRSETHKTNLAKYTSVLFEKGQAEGKKVERLVSELDLDPPRFKVTIRFGTLHASGIGRQKKIAGHLAAEKLCRHLGIIV</sequence>
<dbReference type="CDD" id="cd00048">
    <property type="entry name" value="DSRM_SF"/>
    <property type="match status" value="1"/>
</dbReference>
<name>A0A0G4PRN9_PENC3</name>
<evidence type="ECO:0000313" key="3">
    <source>
        <dbReference type="EMBL" id="CRL28781.1"/>
    </source>
</evidence>
<dbReference type="SUPFAM" id="SSF54768">
    <property type="entry name" value="dsRNA-binding domain-like"/>
    <property type="match status" value="1"/>
</dbReference>
<accession>A0A0G4PRN9</accession>
<dbReference type="EMBL" id="HG793163">
    <property type="protein sequence ID" value="CRL28781.1"/>
    <property type="molecule type" value="Genomic_DNA"/>
</dbReference>
<feature type="domain" description="DRBM" evidence="2">
    <location>
        <begin position="222"/>
        <end position="285"/>
    </location>
</feature>
<feature type="region of interest" description="Disordered" evidence="1">
    <location>
        <begin position="179"/>
        <end position="212"/>
    </location>
</feature>
<dbReference type="SMART" id="SM00358">
    <property type="entry name" value="DSRM"/>
    <property type="match status" value="1"/>
</dbReference>
<organism evidence="3 4">
    <name type="scientific">Penicillium camemberti (strain FM 013)</name>
    <dbReference type="NCBI Taxonomy" id="1429867"/>
    <lineage>
        <taxon>Eukaryota</taxon>
        <taxon>Fungi</taxon>
        <taxon>Dikarya</taxon>
        <taxon>Ascomycota</taxon>
        <taxon>Pezizomycotina</taxon>
        <taxon>Eurotiomycetes</taxon>
        <taxon>Eurotiomycetidae</taxon>
        <taxon>Eurotiales</taxon>
        <taxon>Aspergillaceae</taxon>
        <taxon>Penicillium</taxon>
    </lineage>
</organism>
<feature type="compositionally biased region" description="Polar residues" evidence="1">
    <location>
        <begin position="192"/>
        <end position="209"/>
    </location>
</feature>
<evidence type="ECO:0000313" key="4">
    <source>
        <dbReference type="Proteomes" id="UP000053732"/>
    </source>
</evidence>
<gene>
    <name evidence="3" type="ORF">PCAMFM013_S030g000068</name>
</gene>
<dbReference type="Pfam" id="PF00035">
    <property type="entry name" value="dsrm"/>
    <property type="match status" value="1"/>
</dbReference>
<dbReference type="AlphaFoldDB" id="A0A0G4PRN9"/>
<dbReference type="Proteomes" id="UP000053732">
    <property type="component" value="Unassembled WGS sequence"/>
</dbReference>
<reference evidence="3 4" key="1">
    <citation type="journal article" date="2014" name="Nat. Commun.">
        <title>Multiple recent horizontal transfers of a large genomic region in cheese making fungi.</title>
        <authorList>
            <person name="Cheeseman K."/>
            <person name="Ropars J."/>
            <person name="Renault P."/>
            <person name="Dupont J."/>
            <person name="Gouzy J."/>
            <person name="Branca A."/>
            <person name="Abraham A.L."/>
            <person name="Ceppi M."/>
            <person name="Conseiller E."/>
            <person name="Debuchy R."/>
            <person name="Malagnac F."/>
            <person name="Goarin A."/>
            <person name="Silar P."/>
            <person name="Lacoste S."/>
            <person name="Sallet E."/>
            <person name="Bensimon A."/>
            <person name="Giraud T."/>
            <person name="Brygoo Y."/>
        </authorList>
    </citation>
    <scope>NUCLEOTIDE SEQUENCE [LARGE SCALE GENOMIC DNA]</scope>
    <source>
        <strain evidence="4">FM 013</strain>
    </source>
</reference>
<dbReference type="Gene3D" id="3.30.160.20">
    <property type="match status" value="1"/>
</dbReference>
<evidence type="ECO:0000256" key="1">
    <source>
        <dbReference type="SAM" id="MobiDB-lite"/>
    </source>
</evidence>
<dbReference type="InterPro" id="IPR014720">
    <property type="entry name" value="dsRBD_dom"/>
</dbReference>
<keyword evidence="4" id="KW-1185">Reference proteome</keyword>
<evidence type="ECO:0000259" key="2">
    <source>
        <dbReference type="SMART" id="SM00358"/>
    </source>
</evidence>
<protein>
    <submittedName>
        <fullName evidence="3">Double-stranded RNA binding</fullName>
    </submittedName>
</protein>
<proteinExistence type="predicted"/>